<dbReference type="InterPro" id="IPR051731">
    <property type="entry name" value="DENND11/AVL9_GEFs"/>
</dbReference>
<feature type="domain" description="AVL9/DENND6" evidence="1">
    <location>
        <begin position="1"/>
        <end position="63"/>
    </location>
</feature>
<evidence type="ECO:0000313" key="3">
    <source>
        <dbReference type="Proteomes" id="UP001216638"/>
    </source>
</evidence>
<evidence type="ECO:0000313" key="2">
    <source>
        <dbReference type="EMBL" id="WFC95085.1"/>
    </source>
</evidence>
<dbReference type="GO" id="GO:0005737">
    <property type="term" value="C:cytoplasm"/>
    <property type="evidence" value="ECO:0007669"/>
    <property type="project" value="TreeGrafter"/>
</dbReference>
<protein>
    <recommendedName>
        <fullName evidence="1">AVL9/DENND6 domain-containing protein</fullName>
    </recommendedName>
</protein>
<dbReference type="AlphaFoldDB" id="A0AAF0IPL9"/>
<feature type="domain" description="AVL9/DENND6" evidence="1">
    <location>
        <begin position="72"/>
        <end position="151"/>
    </location>
</feature>
<gene>
    <name evidence="2" type="ORF">MBRA1_001727</name>
</gene>
<dbReference type="Pfam" id="PF09794">
    <property type="entry name" value="Avl9"/>
    <property type="match status" value="2"/>
</dbReference>
<dbReference type="InterPro" id="IPR018307">
    <property type="entry name" value="ABL9/DENND6_dom"/>
</dbReference>
<accession>A0AAF0IPL9</accession>
<dbReference type="PANTHER" id="PTHR31017:SF1">
    <property type="entry name" value="LATE SECRETORY PATHWAY PROTEIN AVL9 HOMOLOG"/>
    <property type="match status" value="1"/>
</dbReference>
<sequence length="158" mass="18060">MVQKAVVVLATEPIFGPLREKLGMVTRAYFAQRDLNNVALLEEFYDTLEPMVRQASSKDVQNEATSSDGAFIFKQQRAHKPDVIVDQLEHTQLHFTDPTLSSAVSLTPADRSWMDQIIHVVQETWKDGDPSQPIMMQYEGSDDYLRARFEESFPAKQR</sequence>
<organism evidence="2 3">
    <name type="scientific">Malassezia brasiliensis</name>
    <dbReference type="NCBI Taxonomy" id="1821822"/>
    <lineage>
        <taxon>Eukaryota</taxon>
        <taxon>Fungi</taxon>
        <taxon>Dikarya</taxon>
        <taxon>Basidiomycota</taxon>
        <taxon>Ustilaginomycotina</taxon>
        <taxon>Malasseziomycetes</taxon>
        <taxon>Malasseziales</taxon>
        <taxon>Malasseziaceae</taxon>
        <taxon>Malassezia</taxon>
    </lineage>
</organism>
<reference evidence="2" key="1">
    <citation type="submission" date="2023-03" db="EMBL/GenBank/DDBJ databases">
        <title>Mating type loci evolution in Malassezia.</title>
        <authorList>
            <person name="Coelho M.A."/>
        </authorList>
    </citation>
    <scope>NUCLEOTIDE SEQUENCE</scope>
    <source>
        <strain evidence="2">CBS 14135</strain>
    </source>
</reference>
<keyword evidence="3" id="KW-1185">Reference proteome</keyword>
<name>A0AAF0IPL9_9BASI</name>
<dbReference type="EMBL" id="CP119952">
    <property type="protein sequence ID" value="WFC95085.1"/>
    <property type="molecule type" value="Genomic_DNA"/>
</dbReference>
<dbReference type="Proteomes" id="UP001216638">
    <property type="component" value="Chromosome 2"/>
</dbReference>
<evidence type="ECO:0000259" key="1">
    <source>
        <dbReference type="Pfam" id="PF09794"/>
    </source>
</evidence>
<dbReference type="PANTHER" id="PTHR31017">
    <property type="entry name" value="LATE SECRETORY PATHWAY PROTEIN AVL9-RELATED"/>
    <property type="match status" value="1"/>
</dbReference>
<proteinExistence type="predicted"/>